<organism evidence="2 3">
    <name type="scientific">Panicum hallii var. hallii</name>
    <dbReference type="NCBI Taxonomy" id="1504633"/>
    <lineage>
        <taxon>Eukaryota</taxon>
        <taxon>Viridiplantae</taxon>
        <taxon>Streptophyta</taxon>
        <taxon>Embryophyta</taxon>
        <taxon>Tracheophyta</taxon>
        <taxon>Spermatophyta</taxon>
        <taxon>Magnoliopsida</taxon>
        <taxon>Liliopsida</taxon>
        <taxon>Poales</taxon>
        <taxon>Poaceae</taxon>
        <taxon>PACMAD clade</taxon>
        <taxon>Panicoideae</taxon>
        <taxon>Panicodae</taxon>
        <taxon>Paniceae</taxon>
        <taxon>Panicinae</taxon>
        <taxon>Panicum</taxon>
        <taxon>Panicum sect. Panicum</taxon>
    </lineage>
</organism>
<feature type="compositionally biased region" description="Basic and acidic residues" evidence="1">
    <location>
        <begin position="1"/>
        <end position="11"/>
    </location>
</feature>
<dbReference type="Proteomes" id="UP000244336">
    <property type="component" value="Chromosome 7"/>
</dbReference>
<evidence type="ECO:0000256" key="1">
    <source>
        <dbReference type="SAM" id="MobiDB-lite"/>
    </source>
</evidence>
<dbReference type="AlphaFoldDB" id="A0A2T7CXR8"/>
<keyword evidence="3" id="KW-1185">Reference proteome</keyword>
<feature type="region of interest" description="Disordered" evidence="1">
    <location>
        <begin position="1"/>
        <end position="87"/>
    </location>
</feature>
<name>A0A2T7CXR8_9POAL</name>
<accession>A0A2T7CXR8</accession>
<gene>
    <name evidence="2" type="ORF">GQ55_7G222100</name>
</gene>
<sequence length="87" mass="9286">MPGRGLREEAPTRGGAVAERGERRGRGPADARSRKGTGPRTTDRTRRHPRFSASTRWGSRESSRVAGGGAGVCRGNQRRGMGGEGVR</sequence>
<proteinExistence type="predicted"/>
<dbReference type="EMBL" id="CM009755">
    <property type="protein sequence ID" value="PUZ48148.1"/>
    <property type="molecule type" value="Genomic_DNA"/>
</dbReference>
<feature type="compositionally biased region" description="Basic and acidic residues" evidence="1">
    <location>
        <begin position="19"/>
        <end position="33"/>
    </location>
</feature>
<evidence type="ECO:0000313" key="3">
    <source>
        <dbReference type="Proteomes" id="UP000244336"/>
    </source>
</evidence>
<reference evidence="2 3" key="1">
    <citation type="submission" date="2018-04" db="EMBL/GenBank/DDBJ databases">
        <title>WGS assembly of Panicum hallii var. hallii HAL2.</title>
        <authorList>
            <person name="Lovell J."/>
            <person name="Jenkins J."/>
            <person name="Lowry D."/>
            <person name="Mamidi S."/>
            <person name="Sreedasyam A."/>
            <person name="Weng X."/>
            <person name="Barry K."/>
            <person name="Bonette J."/>
            <person name="Campitelli B."/>
            <person name="Daum C."/>
            <person name="Gordon S."/>
            <person name="Gould B."/>
            <person name="Lipzen A."/>
            <person name="MacQueen A."/>
            <person name="Palacio-Mejia J."/>
            <person name="Plott C."/>
            <person name="Shakirov E."/>
            <person name="Shu S."/>
            <person name="Yoshinaga Y."/>
            <person name="Zane M."/>
            <person name="Rokhsar D."/>
            <person name="Grimwood J."/>
            <person name="Schmutz J."/>
            <person name="Juenger T."/>
        </authorList>
    </citation>
    <scope>NUCLEOTIDE SEQUENCE [LARGE SCALE GENOMIC DNA]</scope>
    <source>
        <strain evidence="3">cv. HAL2</strain>
    </source>
</reference>
<dbReference type="Gramene" id="PUZ48148">
    <property type="protein sequence ID" value="PUZ48148"/>
    <property type="gene ID" value="GQ55_7G222100"/>
</dbReference>
<protein>
    <submittedName>
        <fullName evidence="2">Uncharacterized protein</fullName>
    </submittedName>
</protein>
<evidence type="ECO:0000313" key="2">
    <source>
        <dbReference type="EMBL" id="PUZ48148.1"/>
    </source>
</evidence>